<protein>
    <submittedName>
        <fullName evidence="2">(northern house mosquito) hypothetical protein</fullName>
    </submittedName>
</protein>
<dbReference type="EMBL" id="HBUE01345887">
    <property type="protein sequence ID" value="CAG6600655.1"/>
    <property type="molecule type" value="Transcribed_RNA"/>
</dbReference>
<dbReference type="EMBL" id="HBUE01238907">
    <property type="protein sequence ID" value="CAG6548430.1"/>
    <property type="molecule type" value="Transcribed_RNA"/>
</dbReference>
<evidence type="ECO:0000313" key="2">
    <source>
        <dbReference type="EMBL" id="CAG6548430.1"/>
    </source>
</evidence>
<feature type="signal peptide" evidence="1">
    <location>
        <begin position="1"/>
        <end position="22"/>
    </location>
</feature>
<organism evidence="2">
    <name type="scientific">Culex pipiens</name>
    <name type="common">House mosquito</name>
    <dbReference type="NCBI Taxonomy" id="7175"/>
    <lineage>
        <taxon>Eukaryota</taxon>
        <taxon>Metazoa</taxon>
        <taxon>Ecdysozoa</taxon>
        <taxon>Arthropoda</taxon>
        <taxon>Hexapoda</taxon>
        <taxon>Insecta</taxon>
        <taxon>Pterygota</taxon>
        <taxon>Neoptera</taxon>
        <taxon>Endopterygota</taxon>
        <taxon>Diptera</taxon>
        <taxon>Nematocera</taxon>
        <taxon>Culicoidea</taxon>
        <taxon>Culicidae</taxon>
        <taxon>Culicinae</taxon>
        <taxon>Culicini</taxon>
        <taxon>Culex</taxon>
        <taxon>Culex</taxon>
    </lineage>
</organism>
<feature type="chain" id="PRO_5036260983" evidence="1">
    <location>
        <begin position="23"/>
        <end position="244"/>
    </location>
</feature>
<dbReference type="EMBL" id="HBUE01345885">
    <property type="protein sequence ID" value="CAG6600654.1"/>
    <property type="molecule type" value="Transcribed_RNA"/>
</dbReference>
<proteinExistence type="predicted"/>
<reference evidence="2" key="1">
    <citation type="submission" date="2021-05" db="EMBL/GenBank/DDBJ databases">
        <authorList>
            <person name="Alioto T."/>
            <person name="Alioto T."/>
            <person name="Gomez Garrido J."/>
        </authorList>
    </citation>
    <scope>NUCLEOTIDE SEQUENCE</scope>
</reference>
<name>A0A8D8I685_CULPI</name>
<evidence type="ECO:0000256" key="1">
    <source>
        <dbReference type="SAM" id="SignalP"/>
    </source>
</evidence>
<dbReference type="EMBL" id="HBUE01238909">
    <property type="protein sequence ID" value="CAG6548431.1"/>
    <property type="molecule type" value="Transcribed_RNA"/>
</dbReference>
<keyword evidence="1" id="KW-0732">Signal</keyword>
<accession>A0A8D8I685</accession>
<dbReference type="AlphaFoldDB" id="A0A8D8I685"/>
<sequence length="244" mass="28503">MLRLLGCVQNLLLLLLLRELVMDQLRWRLLLLMVLNQVATGGSRRRYDCAGLRVERRDVLVLGAGNDYVFVLNLAAHGGHAFGRLLLDNWNRCRRRWRLGHGLCGRRFGRFVHQTHVAKRAGQDCLQDHLRLVVLGAVDVVLQDQVAVLREGQTQRARQLRQDALGGWWTRRLLLNRLRRLRNRLGLYWRCLNNWLRLLNGLLLNWVRLRLVVLLVVQDRRDLNLIVDRALRCLVVVHGRPVNL</sequence>